<dbReference type="GO" id="GO:0003677">
    <property type="term" value="F:DNA binding"/>
    <property type="evidence" value="ECO:0007669"/>
    <property type="project" value="UniProtKB-KW"/>
</dbReference>
<evidence type="ECO:0000259" key="4">
    <source>
        <dbReference type="PROSITE" id="PS50043"/>
    </source>
</evidence>
<evidence type="ECO:0000313" key="6">
    <source>
        <dbReference type="Proteomes" id="UP000199630"/>
    </source>
</evidence>
<evidence type="ECO:0000313" key="5">
    <source>
        <dbReference type="EMBL" id="SFI79618.1"/>
    </source>
</evidence>
<organism evidence="5 6">
    <name type="scientific">Celeribacter neptunius</name>
    <dbReference type="NCBI Taxonomy" id="588602"/>
    <lineage>
        <taxon>Bacteria</taxon>
        <taxon>Pseudomonadati</taxon>
        <taxon>Pseudomonadota</taxon>
        <taxon>Alphaproteobacteria</taxon>
        <taxon>Rhodobacterales</taxon>
        <taxon>Roseobacteraceae</taxon>
        <taxon>Celeribacter</taxon>
    </lineage>
</organism>
<protein>
    <submittedName>
        <fullName evidence="5">Regulatory protein, luxR family</fullName>
    </submittedName>
</protein>
<proteinExistence type="predicted"/>
<dbReference type="PANTHER" id="PTHR44688">
    <property type="entry name" value="DNA-BINDING TRANSCRIPTIONAL ACTIVATOR DEVR_DOSR"/>
    <property type="match status" value="1"/>
</dbReference>
<keyword evidence="6" id="KW-1185">Reference proteome</keyword>
<gene>
    <name evidence="5" type="ORF">SAMN04487991_0892</name>
</gene>
<dbReference type="STRING" id="588602.SAMN04487991_0892"/>
<dbReference type="CDD" id="cd06170">
    <property type="entry name" value="LuxR_C_like"/>
    <property type="match status" value="1"/>
</dbReference>
<sequence>MIPEPSHAPEQQRAADHLAEAITRLGEEDFAAAFTAWLHSELAFDNMTILAYAEAGPPAPVFRAAGDRRVHARLDSAYLNGAYLLDPFHQLHLDGAPDGLYRLQDIAPDHFTRGEYYLTYYAATTLTDEIAYLIAPGPGVSVTACLGRDASTNRKFSARDLAEAARIAPVCLALMRRHWAELDTDMPGQGTETVPDRLRRNAATLGIALTPRQAEVAFLILKGHSTTSIALRLSLSPQTVKVFRKQLYSRCGISSQAELFSLFLPLLGSPEGR</sequence>
<dbReference type="SUPFAM" id="SSF46894">
    <property type="entry name" value="C-terminal effector domain of the bipartite response regulators"/>
    <property type="match status" value="1"/>
</dbReference>
<feature type="domain" description="HTH luxR-type" evidence="4">
    <location>
        <begin position="202"/>
        <end position="267"/>
    </location>
</feature>
<reference evidence="6" key="1">
    <citation type="submission" date="2016-10" db="EMBL/GenBank/DDBJ databases">
        <authorList>
            <person name="Varghese N."/>
            <person name="Submissions S."/>
        </authorList>
    </citation>
    <scope>NUCLEOTIDE SEQUENCE [LARGE SCALE GENOMIC DNA]</scope>
    <source>
        <strain evidence="6">DSM 26471</strain>
    </source>
</reference>
<dbReference type="PRINTS" id="PR00038">
    <property type="entry name" value="HTHLUXR"/>
</dbReference>
<dbReference type="OrthoDB" id="343383at2"/>
<dbReference type="EMBL" id="FORH01000001">
    <property type="protein sequence ID" value="SFI79618.1"/>
    <property type="molecule type" value="Genomic_DNA"/>
</dbReference>
<dbReference type="InterPro" id="IPR036388">
    <property type="entry name" value="WH-like_DNA-bd_sf"/>
</dbReference>
<name>A0A1I3L4M6_9RHOB</name>
<dbReference type="InterPro" id="IPR000792">
    <property type="entry name" value="Tscrpt_reg_LuxR_C"/>
</dbReference>
<dbReference type="InterPro" id="IPR016032">
    <property type="entry name" value="Sig_transdc_resp-reg_C-effctor"/>
</dbReference>
<keyword evidence="1" id="KW-0805">Transcription regulation</keyword>
<evidence type="ECO:0000256" key="2">
    <source>
        <dbReference type="ARBA" id="ARBA00023125"/>
    </source>
</evidence>
<dbReference type="PROSITE" id="PS50043">
    <property type="entry name" value="HTH_LUXR_2"/>
    <property type="match status" value="1"/>
</dbReference>
<dbReference type="RefSeq" id="WP_090057963.1">
    <property type="nucleotide sequence ID" value="NZ_FORH01000001.1"/>
</dbReference>
<dbReference type="Proteomes" id="UP000199630">
    <property type="component" value="Unassembled WGS sequence"/>
</dbReference>
<dbReference type="GO" id="GO:0006355">
    <property type="term" value="P:regulation of DNA-templated transcription"/>
    <property type="evidence" value="ECO:0007669"/>
    <property type="project" value="InterPro"/>
</dbReference>
<keyword evidence="2" id="KW-0238">DNA-binding</keyword>
<evidence type="ECO:0000256" key="1">
    <source>
        <dbReference type="ARBA" id="ARBA00023015"/>
    </source>
</evidence>
<evidence type="ECO:0000256" key="3">
    <source>
        <dbReference type="ARBA" id="ARBA00023163"/>
    </source>
</evidence>
<dbReference type="PANTHER" id="PTHR44688:SF16">
    <property type="entry name" value="DNA-BINDING TRANSCRIPTIONAL ACTIVATOR DEVR_DOSR"/>
    <property type="match status" value="1"/>
</dbReference>
<accession>A0A1I3L4M6</accession>
<keyword evidence="3" id="KW-0804">Transcription</keyword>
<dbReference type="SMART" id="SM00421">
    <property type="entry name" value="HTH_LUXR"/>
    <property type="match status" value="1"/>
</dbReference>
<dbReference type="Gene3D" id="1.10.10.10">
    <property type="entry name" value="Winged helix-like DNA-binding domain superfamily/Winged helix DNA-binding domain"/>
    <property type="match status" value="1"/>
</dbReference>
<dbReference type="AlphaFoldDB" id="A0A1I3L4M6"/>
<dbReference type="Pfam" id="PF00196">
    <property type="entry name" value="GerE"/>
    <property type="match status" value="1"/>
</dbReference>